<reference evidence="1" key="1">
    <citation type="submission" date="2014-05" db="EMBL/GenBank/DDBJ databases">
        <authorList>
            <person name="Chronopoulou M."/>
        </authorList>
    </citation>
    <scope>NUCLEOTIDE SEQUENCE</scope>
    <source>
        <tissue evidence="1">Whole organism</tissue>
    </source>
</reference>
<evidence type="ECO:0000313" key="1">
    <source>
        <dbReference type="EMBL" id="CDW41290.1"/>
    </source>
</evidence>
<proteinExistence type="predicted"/>
<accession>A0A0K2UTA5</accession>
<sequence length="44" mass="5153">LLISPPKHRFHFIIEYLITKVPFILYSTRSKNSGVLISLDRLLL</sequence>
<protein>
    <submittedName>
        <fullName evidence="1">Uncharacterized protein</fullName>
    </submittedName>
</protein>
<organism evidence="1">
    <name type="scientific">Lepeophtheirus salmonis</name>
    <name type="common">Salmon louse</name>
    <name type="synonym">Caligus salmonis</name>
    <dbReference type="NCBI Taxonomy" id="72036"/>
    <lineage>
        <taxon>Eukaryota</taxon>
        <taxon>Metazoa</taxon>
        <taxon>Ecdysozoa</taxon>
        <taxon>Arthropoda</taxon>
        <taxon>Crustacea</taxon>
        <taxon>Multicrustacea</taxon>
        <taxon>Hexanauplia</taxon>
        <taxon>Copepoda</taxon>
        <taxon>Siphonostomatoida</taxon>
        <taxon>Caligidae</taxon>
        <taxon>Lepeophtheirus</taxon>
    </lineage>
</organism>
<feature type="non-terminal residue" evidence="1">
    <location>
        <position position="1"/>
    </location>
</feature>
<dbReference type="EMBL" id="HACA01023929">
    <property type="protein sequence ID" value="CDW41290.1"/>
    <property type="molecule type" value="Transcribed_RNA"/>
</dbReference>
<name>A0A0K2UTA5_LEPSM</name>
<dbReference type="AlphaFoldDB" id="A0A0K2UTA5"/>